<dbReference type="EMBL" id="CP006868">
    <property type="protein sequence ID" value="UXD22629.1"/>
    <property type="molecule type" value="Genomic_DNA"/>
</dbReference>
<gene>
    <name evidence="1" type="ORF">IPA_06820</name>
</gene>
<keyword evidence="2" id="KW-1185">Reference proteome</keyword>
<sequence>MSYRAKDIKEYARNKLIVYTLAQQSKVSDVNDLIEIFKRSKDLRNSYHDVKPCLEAGLLKYLGVIASGVDDGLADEVDGERKATETECAERSSSFYRARELIAENLKVFEENFDVLEEELRKIFNPNNLVTSIKISEEVVALMNKVAKQGNLKRGLKSRALKALFDGLSSEDFENAIVEIAMKDLDELRKAPKK</sequence>
<evidence type="ECO:0000313" key="2">
    <source>
        <dbReference type="Proteomes" id="UP001063698"/>
    </source>
</evidence>
<proteinExistence type="predicted"/>
<dbReference type="AlphaFoldDB" id="A0A977KBH2"/>
<organism evidence="1 2">
    <name type="scientific">Ignicoccus pacificus DSM 13166</name>
    <dbReference type="NCBI Taxonomy" id="940294"/>
    <lineage>
        <taxon>Archaea</taxon>
        <taxon>Thermoproteota</taxon>
        <taxon>Thermoprotei</taxon>
        <taxon>Desulfurococcales</taxon>
        <taxon>Desulfurococcaceae</taxon>
        <taxon>Ignicoccus</taxon>
    </lineage>
</organism>
<accession>A0A977KBH2</accession>
<protein>
    <submittedName>
        <fullName evidence="1">Uncharacterized protein</fullName>
    </submittedName>
</protein>
<evidence type="ECO:0000313" key="1">
    <source>
        <dbReference type="EMBL" id="UXD22629.1"/>
    </source>
</evidence>
<reference evidence="1" key="1">
    <citation type="submission" date="2013-11" db="EMBL/GenBank/DDBJ databases">
        <title>Comparative genomics of Ignicoccus.</title>
        <authorList>
            <person name="Podar M."/>
        </authorList>
    </citation>
    <scope>NUCLEOTIDE SEQUENCE</scope>
    <source>
        <strain evidence="1">DSM 13166</strain>
    </source>
</reference>
<dbReference type="Proteomes" id="UP001063698">
    <property type="component" value="Chromosome"/>
</dbReference>
<name>A0A977KBH2_9CREN</name>
<dbReference type="KEGG" id="ipc:IPA_06820"/>